<sequence length="214" mass="24027">MDTLCLLPSPGPYHYVDYVVAIHFNWSDVDGDSDDSPEPCIVHIMRTDTSRKEFAVTTLTRSTCTHISPEDTYHVPSSQVTAFLVQYLYPSVLGARTWLGTNCRSTFRYLRRVGLQQTVFMSVGIAPHFSSNLRILTMYCKVKKDRELHEMHEAWKKKKCTTVENVSESPSTASLPPPSRPNAVAASAHNNILVGQENVDWRNAQAHRVSSTAS</sequence>
<keyword evidence="3" id="KW-1185">Reference proteome</keyword>
<protein>
    <submittedName>
        <fullName evidence="2">Uncharacterized protein</fullName>
    </submittedName>
</protein>
<accession>A0AAV6TFS4</accession>
<proteinExistence type="predicted"/>
<evidence type="ECO:0000256" key="1">
    <source>
        <dbReference type="SAM" id="MobiDB-lite"/>
    </source>
</evidence>
<gene>
    <name evidence="2" type="ORF">JTE90_010183</name>
</gene>
<reference evidence="2 3" key="1">
    <citation type="journal article" date="2022" name="Nat. Ecol. Evol.">
        <title>A masculinizing supergene underlies an exaggerated male reproductive morph in a spider.</title>
        <authorList>
            <person name="Hendrickx F."/>
            <person name="De Corte Z."/>
            <person name="Sonet G."/>
            <person name="Van Belleghem S.M."/>
            <person name="Kostlbacher S."/>
            <person name="Vangestel C."/>
        </authorList>
    </citation>
    <scope>NUCLEOTIDE SEQUENCE [LARGE SCALE GENOMIC DNA]</scope>
    <source>
        <strain evidence="2">W744_W776</strain>
    </source>
</reference>
<dbReference type="Proteomes" id="UP000827092">
    <property type="component" value="Unassembled WGS sequence"/>
</dbReference>
<dbReference type="AlphaFoldDB" id="A0AAV6TFS4"/>
<dbReference type="EMBL" id="JAFNEN010005173">
    <property type="protein sequence ID" value="KAG8170593.1"/>
    <property type="molecule type" value="Genomic_DNA"/>
</dbReference>
<evidence type="ECO:0000313" key="3">
    <source>
        <dbReference type="Proteomes" id="UP000827092"/>
    </source>
</evidence>
<feature type="non-terminal residue" evidence="2">
    <location>
        <position position="214"/>
    </location>
</feature>
<feature type="region of interest" description="Disordered" evidence="1">
    <location>
        <begin position="166"/>
        <end position="189"/>
    </location>
</feature>
<comment type="caution">
    <text evidence="2">The sequence shown here is derived from an EMBL/GenBank/DDBJ whole genome shotgun (WGS) entry which is preliminary data.</text>
</comment>
<name>A0AAV6TFS4_9ARAC</name>
<evidence type="ECO:0000313" key="2">
    <source>
        <dbReference type="EMBL" id="KAG8170593.1"/>
    </source>
</evidence>
<organism evidence="2 3">
    <name type="scientific">Oedothorax gibbosus</name>
    <dbReference type="NCBI Taxonomy" id="931172"/>
    <lineage>
        <taxon>Eukaryota</taxon>
        <taxon>Metazoa</taxon>
        <taxon>Ecdysozoa</taxon>
        <taxon>Arthropoda</taxon>
        <taxon>Chelicerata</taxon>
        <taxon>Arachnida</taxon>
        <taxon>Araneae</taxon>
        <taxon>Araneomorphae</taxon>
        <taxon>Entelegynae</taxon>
        <taxon>Araneoidea</taxon>
        <taxon>Linyphiidae</taxon>
        <taxon>Erigoninae</taxon>
        <taxon>Oedothorax</taxon>
    </lineage>
</organism>